<reference evidence="1 2" key="1">
    <citation type="journal article" date="2013" name="PLoS Genet.">
        <title>The genome and development-dependent transcriptomes of Pyronema confluens: a window into fungal evolution.</title>
        <authorList>
            <person name="Traeger S."/>
            <person name="Altegoer F."/>
            <person name="Freitag M."/>
            <person name="Gabaldon T."/>
            <person name="Kempken F."/>
            <person name="Kumar A."/>
            <person name="Marcet-Houben M."/>
            <person name="Poggeler S."/>
            <person name="Stajich J.E."/>
            <person name="Nowrousian M."/>
        </authorList>
    </citation>
    <scope>NUCLEOTIDE SEQUENCE [LARGE SCALE GENOMIC DNA]</scope>
    <source>
        <strain evidence="2">CBS 100304</strain>
        <tissue evidence="1">Vegetative mycelium</tissue>
    </source>
</reference>
<keyword evidence="2" id="KW-1185">Reference proteome</keyword>
<dbReference type="Proteomes" id="UP000018144">
    <property type="component" value="Unassembled WGS sequence"/>
</dbReference>
<accession>U4LSP2</accession>
<dbReference type="AlphaFoldDB" id="U4LSP2"/>
<dbReference type="OrthoDB" id="5430916at2759"/>
<organism evidence="1 2">
    <name type="scientific">Pyronema omphalodes (strain CBS 100304)</name>
    <name type="common">Pyronema confluens</name>
    <dbReference type="NCBI Taxonomy" id="1076935"/>
    <lineage>
        <taxon>Eukaryota</taxon>
        <taxon>Fungi</taxon>
        <taxon>Dikarya</taxon>
        <taxon>Ascomycota</taxon>
        <taxon>Pezizomycotina</taxon>
        <taxon>Pezizomycetes</taxon>
        <taxon>Pezizales</taxon>
        <taxon>Pyronemataceae</taxon>
        <taxon>Pyronema</taxon>
    </lineage>
</organism>
<dbReference type="EMBL" id="HF935844">
    <property type="protein sequence ID" value="CCX32380.1"/>
    <property type="molecule type" value="Genomic_DNA"/>
</dbReference>
<evidence type="ECO:0000313" key="2">
    <source>
        <dbReference type="Proteomes" id="UP000018144"/>
    </source>
</evidence>
<proteinExistence type="predicted"/>
<protein>
    <submittedName>
        <fullName evidence="1">Uncharacterized protein</fullName>
    </submittedName>
</protein>
<gene>
    <name evidence="1" type="ORF">PCON_13029</name>
</gene>
<name>U4LSP2_PYROM</name>
<dbReference type="OMA" id="WASGFES"/>
<dbReference type="eggNOG" id="ENOG502SAYK">
    <property type="taxonomic scope" value="Eukaryota"/>
</dbReference>
<evidence type="ECO:0000313" key="1">
    <source>
        <dbReference type="EMBL" id="CCX32380.1"/>
    </source>
</evidence>
<sequence>MSLDSLYDIVFCISGTALQDQIRFFYKNINLPGQPVAGYGKPKKPVKKLIDHDLNLVSKEVGSKLEAHIDCPEIILQDNQSARIKLTLIRDESAKEAKKKDSVINFMKNGTEVIKIVNGAEVSWKASIASRPITSIMNDLIKPARDDNHKATLSETTADQLNELEVDDREFLASSVFCLFEASTVTSSLEVIIDGKHIAEDDDIFRAFKSLILQYTDSFDKNPVAPSEKAPFVLGYGISQTPESMKKASGNPAGSEKKPPTAFVPKNFQIITAGKTEKNPTGVLAYGITTYAEEIAADQKKPEKFITVRQAMDRIPKSYNGILAISPRLLMDELVIKSLMPMLQFDPEPIGQTRSAYNLGVQNKENIEIRNGPVYYQSGYKWVSHKNDDPWIGKIDYWFEGATQVAGSLWSQAAHAEEHGYKLADDANHTTIITLRPFQHYRIEEKGWGLGWSTKLQSNLLLSYELKLAINSAQGGALSFEILQNDSKLPKVSNGTGLEMTRVKSLPLPDAFSTTGAFYYEHNYNFTSSETGYVPEDRLPSFTAFTSEQLEAVAKAVTNGLGDLRKLVVMPAGHVFGFNGVDSDLRGGCFSRVSYATITTGVQV</sequence>